<reference evidence="2 3" key="1">
    <citation type="journal article" date="2024" name="J Genomics">
        <title>Draft genome sequencing and assembly of Favolaschia claudopus CIRM-BRFM 2984 isolated from oak limbs.</title>
        <authorList>
            <person name="Navarro D."/>
            <person name="Drula E."/>
            <person name="Chaduli D."/>
            <person name="Cazenave R."/>
            <person name="Ahrendt S."/>
            <person name="Wang J."/>
            <person name="Lipzen A."/>
            <person name="Daum C."/>
            <person name="Barry K."/>
            <person name="Grigoriev I.V."/>
            <person name="Favel A."/>
            <person name="Rosso M.N."/>
            <person name="Martin F."/>
        </authorList>
    </citation>
    <scope>NUCLEOTIDE SEQUENCE [LARGE SCALE GENOMIC DNA]</scope>
    <source>
        <strain evidence="2 3">CIRM-BRFM 2984</strain>
    </source>
</reference>
<evidence type="ECO:0000256" key="1">
    <source>
        <dbReference type="SAM" id="MobiDB-lite"/>
    </source>
</evidence>
<gene>
    <name evidence="2" type="ORF">R3P38DRAFT_2512889</name>
</gene>
<name>A0AAW0CR88_9AGAR</name>
<dbReference type="Proteomes" id="UP001362999">
    <property type="component" value="Unassembled WGS sequence"/>
</dbReference>
<sequence>MADLPRYPNGRIHRKFATPLDPDNEVSLEWIGINAPCDRIPSGALDFCDRMDYQDEYSAKDEFGRFLTIEWADQPDWYDLSTHNRGWTPLAKEGDTKRGSWARNTKSYLRAEGPDADGKWGLDAAELREVEADTRYFRMLLEELSVNPLMDSETYTPYVFDYEKLHMPYNFEDEVHEMVMEVRRSVLDHMGTIAWWTAVIPQWADGVAANVVQDIQDLDFRSYHKTGYLFKLSRDWRGVNFGLLIRKDVPFFYVWGEREMRDKRFARLDPATIDSWYASNERNELKELWADDIPLDFSEWDLATHYDRFLQLKIDPYCRPRNPLPQAAPDGGSLDETVIDGQGWKRRGLAEDESIEEMHQHYHHVVVERKSTKTTIIIFQRFHPKPKKEEMTRDRDIVMDSRPPPDEEILRERFKSRSAPGYGEIMDPETGVVREQAIQENSPSDDVAKYEHQLTLNAPMQALGTHLIHPLNHSSRYDDSEHDATSYGRSVAPRLTSPDSDHSSERRESKDSRLSYSSSHSTALPPYLGARRAHGGATYSSCLWRIPFDEGWNPVLLEKGYLIISEAAEFRLRYQILANPSLRFPRHVLEVALERGIPILIGYKRSDCDHFRPKKSDLDFSPSVNKALVDLRGRGPRIAMSPSIPTMYMEYRRILGKLADLPQARALILRGGATSWIMRAYVGMGLVARALKGPSVQVTVFHAGGNDTGDDHSLDLTWDEVSEGDLESVYGYIPGPTTEQDLYFYPTDAMLEDFSDHYHREWNPFCEETFKKIKTELDNNRGKARTRGDWKKFFQSSNRGERRPRVVAKEDLIEEEMARLKGALMVESWNKRRIADVGRDLPHHFIADF</sequence>
<keyword evidence="3" id="KW-1185">Reference proteome</keyword>
<comment type="caution">
    <text evidence="2">The sequence shown here is derived from an EMBL/GenBank/DDBJ whole genome shotgun (WGS) entry which is preliminary data.</text>
</comment>
<dbReference type="AlphaFoldDB" id="A0AAW0CR88"/>
<feature type="compositionally biased region" description="Basic and acidic residues" evidence="1">
    <location>
        <begin position="475"/>
        <end position="484"/>
    </location>
</feature>
<feature type="compositionally biased region" description="Basic and acidic residues" evidence="1">
    <location>
        <begin position="499"/>
        <end position="513"/>
    </location>
</feature>
<dbReference type="EMBL" id="JAWWNJ010000015">
    <property type="protein sequence ID" value="KAK7040507.1"/>
    <property type="molecule type" value="Genomic_DNA"/>
</dbReference>
<evidence type="ECO:0000313" key="2">
    <source>
        <dbReference type="EMBL" id="KAK7040507.1"/>
    </source>
</evidence>
<feature type="region of interest" description="Disordered" evidence="1">
    <location>
        <begin position="473"/>
        <end position="521"/>
    </location>
</feature>
<organism evidence="2 3">
    <name type="scientific">Favolaschia claudopus</name>
    <dbReference type="NCBI Taxonomy" id="2862362"/>
    <lineage>
        <taxon>Eukaryota</taxon>
        <taxon>Fungi</taxon>
        <taxon>Dikarya</taxon>
        <taxon>Basidiomycota</taxon>
        <taxon>Agaricomycotina</taxon>
        <taxon>Agaricomycetes</taxon>
        <taxon>Agaricomycetidae</taxon>
        <taxon>Agaricales</taxon>
        <taxon>Marasmiineae</taxon>
        <taxon>Mycenaceae</taxon>
        <taxon>Favolaschia</taxon>
    </lineage>
</organism>
<proteinExistence type="predicted"/>
<protein>
    <submittedName>
        <fullName evidence="2">Uncharacterized protein</fullName>
    </submittedName>
</protein>
<accession>A0AAW0CR88</accession>
<evidence type="ECO:0000313" key="3">
    <source>
        <dbReference type="Proteomes" id="UP001362999"/>
    </source>
</evidence>